<sequence length="206" mass="22803">MTVRPIAIIGIGTGVGKTVVSAIFTYMLKATYWKPVESGTALESDTETIKSLKLPFHGSTYSFAAPLSPDQAAAREGRSIEADSIQLPETDKRLIIEPAGGLLVPLNSSILMLDLLMRWDPLFVITSRHYLGSINHTLLTVCELKRRDAKILGILFNGEEDREKEEAILNFSSLGKLGNLLPENTIDHHTLKKYAEKWKENVTALL</sequence>
<dbReference type="UniPathway" id="UPA00078">
    <property type="reaction ID" value="UER00161"/>
</dbReference>
<dbReference type="AlphaFoldDB" id="A0A0H5DRN6"/>
<feature type="binding site" evidence="9">
    <location>
        <position position="183"/>
    </location>
    <ligand>
        <name>ATP</name>
        <dbReference type="ChEBI" id="CHEBI:30616"/>
    </ligand>
</feature>
<dbReference type="GO" id="GO:0000287">
    <property type="term" value="F:magnesium ion binding"/>
    <property type="evidence" value="ECO:0007669"/>
    <property type="project" value="UniProtKB-UniRule"/>
</dbReference>
<evidence type="ECO:0000256" key="7">
    <source>
        <dbReference type="ARBA" id="ARBA00022842"/>
    </source>
</evidence>
<dbReference type="PANTHER" id="PTHR43210">
    <property type="entry name" value="DETHIOBIOTIN SYNTHETASE"/>
    <property type="match status" value="1"/>
</dbReference>
<protein>
    <recommendedName>
        <fullName evidence="9">ATP-dependent dethiobiotin synthetase BioD</fullName>
        <ecNumber evidence="9">6.3.3.3</ecNumber>
    </recommendedName>
    <alternativeName>
        <fullName evidence="9">DTB synthetase</fullName>
        <shortName evidence="9">DTBS</shortName>
    </alternativeName>
    <alternativeName>
        <fullName evidence="9">Dethiobiotin synthase</fullName>
    </alternativeName>
</protein>
<dbReference type="GO" id="GO:0004141">
    <property type="term" value="F:dethiobiotin synthase activity"/>
    <property type="evidence" value="ECO:0007669"/>
    <property type="project" value="UniProtKB-UniRule"/>
</dbReference>
<feature type="binding site" evidence="9">
    <location>
        <begin position="14"/>
        <end position="19"/>
    </location>
    <ligand>
        <name>ATP</name>
        <dbReference type="ChEBI" id="CHEBI:30616"/>
    </ligand>
</feature>
<evidence type="ECO:0000256" key="3">
    <source>
        <dbReference type="ARBA" id="ARBA00022723"/>
    </source>
</evidence>
<evidence type="ECO:0000256" key="2">
    <source>
        <dbReference type="ARBA" id="ARBA00022598"/>
    </source>
</evidence>
<keyword evidence="1 9" id="KW-0963">Cytoplasm</keyword>
<comment type="function">
    <text evidence="9">Catalyzes a mechanistically unusual reaction, the ATP-dependent insertion of CO2 between the N7 and N8 nitrogen atoms of 7,8-diaminopelargonic acid (DAPA, also called 7,8-diammoniononanoate) to form a ureido ring.</text>
</comment>
<feature type="binding site" evidence="9">
    <location>
        <position position="45"/>
    </location>
    <ligand>
        <name>Mg(2+)</name>
        <dbReference type="ChEBI" id="CHEBI:18420"/>
    </ligand>
</feature>
<organism evidence="11 12">
    <name type="scientific">Estrella lausannensis</name>
    <dbReference type="NCBI Taxonomy" id="483423"/>
    <lineage>
        <taxon>Bacteria</taxon>
        <taxon>Pseudomonadati</taxon>
        <taxon>Chlamydiota</taxon>
        <taxon>Chlamydiia</taxon>
        <taxon>Parachlamydiales</taxon>
        <taxon>Candidatus Criblamydiaceae</taxon>
        <taxon>Estrella</taxon>
    </lineage>
</organism>
<gene>
    <name evidence="9 11" type="primary">bioD</name>
    <name evidence="11" type="ORF">ELAC_1550</name>
</gene>
<keyword evidence="3 9" id="KW-0479">Metal-binding</keyword>
<dbReference type="Pfam" id="PF13500">
    <property type="entry name" value="AAA_26"/>
    <property type="match status" value="1"/>
</dbReference>
<keyword evidence="4 9" id="KW-0547">Nucleotide-binding</keyword>
<comment type="cofactor">
    <cofactor evidence="9">
        <name>Mg(2+)</name>
        <dbReference type="ChEBI" id="CHEBI:18420"/>
    </cofactor>
</comment>
<feature type="active site" evidence="9">
    <location>
        <position position="34"/>
    </location>
</feature>
<feature type="binding site" evidence="9">
    <location>
        <begin position="97"/>
        <end position="100"/>
    </location>
    <ligand>
        <name>ATP</name>
        <dbReference type="ChEBI" id="CHEBI:30616"/>
    </ligand>
</feature>
<dbReference type="HAMAP" id="MF_00336">
    <property type="entry name" value="BioD"/>
    <property type="match status" value="1"/>
</dbReference>
<dbReference type="NCBIfam" id="TIGR00347">
    <property type="entry name" value="bioD"/>
    <property type="match status" value="1"/>
</dbReference>
<dbReference type="CDD" id="cd03109">
    <property type="entry name" value="DTBS"/>
    <property type="match status" value="1"/>
</dbReference>
<comment type="subcellular location">
    <subcellularLocation>
        <location evidence="9">Cytoplasm</location>
    </subcellularLocation>
</comment>
<evidence type="ECO:0000256" key="1">
    <source>
        <dbReference type="ARBA" id="ARBA00022490"/>
    </source>
</evidence>
<keyword evidence="10" id="KW-1133">Transmembrane helix</keyword>
<dbReference type="OrthoDB" id="9802097at2"/>
<dbReference type="Proteomes" id="UP000220251">
    <property type="component" value="Unassembled WGS sequence"/>
</dbReference>
<feature type="binding site" evidence="9">
    <location>
        <position position="18"/>
    </location>
    <ligand>
        <name>Mg(2+)</name>
        <dbReference type="ChEBI" id="CHEBI:18420"/>
    </ligand>
</feature>
<dbReference type="GO" id="GO:0005524">
    <property type="term" value="F:ATP binding"/>
    <property type="evidence" value="ECO:0007669"/>
    <property type="project" value="UniProtKB-UniRule"/>
</dbReference>
<keyword evidence="5 9" id="KW-0093">Biotin biosynthesis</keyword>
<comment type="caution">
    <text evidence="9">Lacks conserved residue(s) required for the propagation of feature annotation.</text>
</comment>
<keyword evidence="12" id="KW-1185">Reference proteome</keyword>
<accession>A0A0H5DRN6</accession>
<dbReference type="PANTHER" id="PTHR43210:SF2">
    <property type="entry name" value="ATP-DEPENDENT DETHIOBIOTIN SYNTHETASE BIOD 2"/>
    <property type="match status" value="1"/>
</dbReference>
<keyword evidence="7 9" id="KW-0460">Magnesium</keyword>
<dbReference type="RefSeq" id="WP_098038741.1">
    <property type="nucleotide sequence ID" value="NZ_CWGJ01000025.1"/>
</dbReference>
<dbReference type="InterPro" id="IPR027417">
    <property type="entry name" value="P-loop_NTPase"/>
</dbReference>
<keyword evidence="6 9" id="KW-0067">ATP-binding</keyword>
<dbReference type="SUPFAM" id="SSF52540">
    <property type="entry name" value="P-loop containing nucleoside triphosphate hydrolases"/>
    <property type="match status" value="1"/>
</dbReference>
<comment type="catalytic activity">
    <reaction evidence="9">
        <text>(7R,8S)-7,8-diammoniononanoate + CO2 + ATP = (4R,5S)-dethiobiotin + ADP + phosphate + 3 H(+)</text>
        <dbReference type="Rhea" id="RHEA:15805"/>
        <dbReference type="ChEBI" id="CHEBI:15378"/>
        <dbReference type="ChEBI" id="CHEBI:16526"/>
        <dbReference type="ChEBI" id="CHEBI:30616"/>
        <dbReference type="ChEBI" id="CHEBI:43474"/>
        <dbReference type="ChEBI" id="CHEBI:149469"/>
        <dbReference type="ChEBI" id="CHEBI:149473"/>
        <dbReference type="ChEBI" id="CHEBI:456216"/>
        <dbReference type="EC" id="6.3.3.3"/>
    </reaction>
</comment>
<evidence type="ECO:0000256" key="5">
    <source>
        <dbReference type="ARBA" id="ARBA00022756"/>
    </source>
</evidence>
<evidence type="ECO:0000256" key="4">
    <source>
        <dbReference type="ARBA" id="ARBA00022741"/>
    </source>
</evidence>
<feature type="binding site" evidence="9">
    <location>
        <position position="38"/>
    </location>
    <ligand>
        <name>substrate</name>
    </ligand>
</feature>
<evidence type="ECO:0000256" key="10">
    <source>
        <dbReference type="SAM" id="Phobius"/>
    </source>
</evidence>
<reference evidence="12" key="1">
    <citation type="submission" date="2015-06" db="EMBL/GenBank/DDBJ databases">
        <authorList>
            <person name="Bertelli C."/>
        </authorList>
    </citation>
    <scope>NUCLEOTIDE SEQUENCE [LARGE SCALE GENOMIC DNA]</scope>
    <source>
        <strain evidence="12">CRIB-30</strain>
    </source>
</reference>
<comment type="similarity">
    <text evidence="9">Belongs to the dethiobiotin synthetase family.</text>
</comment>
<feature type="binding site" evidence="9">
    <location>
        <position position="97"/>
    </location>
    <ligand>
        <name>Mg(2+)</name>
        <dbReference type="ChEBI" id="CHEBI:18420"/>
    </ligand>
</feature>
<dbReference type="InterPro" id="IPR004472">
    <property type="entry name" value="DTB_synth_BioD"/>
</dbReference>
<keyword evidence="10" id="KW-0812">Transmembrane</keyword>
<keyword evidence="10" id="KW-0472">Membrane</keyword>
<dbReference type="GO" id="GO:0009102">
    <property type="term" value="P:biotin biosynthetic process"/>
    <property type="evidence" value="ECO:0007669"/>
    <property type="project" value="UniProtKB-UniRule"/>
</dbReference>
<feature type="transmembrane region" description="Helical" evidence="10">
    <location>
        <begin position="6"/>
        <end position="28"/>
    </location>
</feature>
<evidence type="ECO:0000313" key="11">
    <source>
        <dbReference type="EMBL" id="CRX38878.1"/>
    </source>
</evidence>
<proteinExistence type="inferred from homology"/>
<feature type="binding site" evidence="9">
    <location>
        <position position="45"/>
    </location>
    <ligand>
        <name>ATP</name>
        <dbReference type="ChEBI" id="CHEBI:30616"/>
    </ligand>
</feature>
<keyword evidence="2 9" id="KW-0436">Ligase</keyword>
<evidence type="ECO:0000313" key="12">
    <source>
        <dbReference type="Proteomes" id="UP000220251"/>
    </source>
</evidence>
<evidence type="ECO:0000256" key="6">
    <source>
        <dbReference type="ARBA" id="ARBA00022840"/>
    </source>
</evidence>
<evidence type="ECO:0000256" key="8">
    <source>
        <dbReference type="ARBA" id="ARBA00047386"/>
    </source>
</evidence>
<dbReference type="Gene3D" id="3.40.50.300">
    <property type="entry name" value="P-loop containing nucleotide triphosphate hydrolases"/>
    <property type="match status" value="1"/>
</dbReference>
<name>A0A0H5DRN6_9BACT</name>
<comment type="pathway">
    <text evidence="9">Cofactor biosynthesis; biotin biosynthesis; biotin from 7,8-diaminononanoate: step 1/2.</text>
</comment>
<dbReference type="GO" id="GO:0005829">
    <property type="term" value="C:cytosol"/>
    <property type="evidence" value="ECO:0007669"/>
    <property type="project" value="TreeGrafter"/>
</dbReference>
<dbReference type="EMBL" id="CWGJ01000025">
    <property type="protein sequence ID" value="CRX38878.1"/>
    <property type="molecule type" value="Genomic_DNA"/>
</dbReference>
<dbReference type="EC" id="6.3.3.3" evidence="9"/>
<comment type="catalytic activity">
    <reaction evidence="8">
        <text>(7R,8S)-8-amino-7-(carboxyamino)nonanoate + ATP = (4R,5S)-dethiobiotin + ADP + phosphate + H(+)</text>
        <dbReference type="Rhea" id="RHEA:63684"/>
        <dbReference type="ChEBI" id="CHEBI:15378"/>
        <dbReference type="ChEBI" id="CHEBI:30616"/>
        <dbReference type="ChEBI" id="CHEBI:43474"/>
        <dbReference type="ChEBI" id="CHEBI:149470"/>
        <dbReference type="ChEBI" id="CHEBI:149473"/>
        <dbReference type="ChEBI" id="CHEBI:456216"/>
    </reaction>
</comment>
<comment type="subunit">
    <text evidence="9">Homodimer.</text>
</comment>
<evidence type="ECO:0000256" key="9">
    <source>
        <dbReference type="HAMAP-Rule" id="MF_00336"/>
    </source>
</evidence>